<dbReference type="EMBL" id="MRZU01000003">
    <property type="protein sequence ID" value="OUJ19224.1"/>
    <property type="molecule type" value="Genomic_DNA"/>
</dbReference>
<proteinExistence type="predicted"/>
<evidence type="ECO:0000313" key="1">
    <source>
        <dbReference type="EMBL" id="OUJ19224.1"/>
    </source>
</evidence>
<keyword evidence="2" id="KW-1185">Reference proteome</keyword>
<evidence type="ECO:0000313" key="2">
    <source>
        <dbReference type="Proteomes" id="UP000195137"/>
    </source>
</evidence>
<gene>
    <name evidence="1" type="ORF">AMET1_0877</name>
</gene>
<name>A0A1Y3GG96_9EURY</name>
<accession>A0A1Y3GG96</accession>
<dbReference type="Proteomes" id="UP000195137">
    <property type="component" value="Unassembled WGS sequence"/>
</dbReference>
<protein>
    <submittedName>
        <fullName evidence="1">Putative GIY-YIG superfamily nuclease with N-terminal metal-binding region DUF2797 family</fullName>
    </submittedName>
</protein>
<dbReference type="Pfam" id="PF10977">
    <property type="entry name" value="DUF2797"/>
    <property type="match status" value="1"/>
</dbReference>
<organism evidence="1 2">
    <name type="scientific">Methanonatronarchaeum thermophilum</name>
    <dbReference type="NCBI Taxonomy" id="1927129"/>
    <lineage>
        <taxon>Archaea</taxon>
        <taxon>Methanobacteriati</taxon>
        <taxon>Methanobacteriota</taxon>
        <taxon>Methanonatronarchaeia</taxon>
        <taxon>Methanonatronarchaeales</taxon>
        <taxon>Methanonatronarchaeaceae</taxon>
        <taxon>Methanonatronarchaeum</taxon>
    </lineage>
</organism>
<dbReference type="InterPro" id="IPR021246">
    <property type="entry name" value="DUF2797"/>
</dbReference>
<sequence length="260" mass="28998">MLDIGWVFDLDIAGGIVKVVWRDKNGCWTPILKLTREGGYREVELVVGDLVEFEVVDSRVCTGYYSDIGRLVPCPETRDIVSGSQCFSCRERDVYSDYVIGRSAARVDADFSVYLVQAGSQVKVGVTRSDKLVRRWLEQGGDYGVEVRDGLSSMEALDLEKKISREHGVSQTIRKEEKLIKKPCKLDSFMGPIGVEGRVLDLQEIYNYPDKLGRKLVRKGRFAGEIYGVKGQLISNGDLCIALTSGKKIIEPSQTALDSF</sequence>
<dbReference type="AlphaFoldDB" id="A0A1Y3GG96"/>
<comment type="caution">
    <text evidence="1">The sequence shown here is derived from an EMBL/GenBank/DDBJ whole genome shotgun (WGS) entry which is preliminary data.</text>
</comment>
<reference evidence="1 2" key="1">
    <citation type="submission" date="2016-12" db="EMBL/GenBank/DDBJ databases">
        <title>Discovery of methanogenic haloarchaea.</title>
        <authorList>
            <person name="Sorokin D.Y."/>
            <person name="Makarova K.S."/>
            <person name="Abbas B."/>
            <person name="Ferrer M."/>
            <person name="Golyshin P.N."/>
        </authorList>
    </citation>
    <scope>NUCLEOTIDE SEQUENCE [LARGE SCALE GENOMIC DNA]</scope>
    <source>
        <strain evidence="1">AMET1</strain>
    </source>
</reference>